<protein>
    <submittedName>
        <fullName evidence="2">Uncharacterized protein</fullName>
    </submittedName>
</protein>
<dbReference type="Proteomes" id="UP000283090">
    <property type="component" value="Unassembled WGS sequence"/>
</dbReference>
<organism evidence="2 3">
    <name type="scientific">Arthrobotrys flagrans</name>
    <name type="common">Nematode-trapping fungus</name>
    <name type="synonym">Trichothecium flagrans</name>
    <dbReference type="NCBI Taxonomy" id="97331"/>
    <lineage>
        <taxon>Eukaryota</taxon>
        <taxon>Fungi</taxon>
        <taxon>Dikarya</taxon>
        <taxon>Ascomycota</taxon>
        <taxon>Pezizomycotina</taxon>
        <taxon>Orbiliomycetes</taxon>
        <taxon>Orbiliales</taxon>
        <taxon>Orbiliaceae</taxon>
        <taxon>Arthrobotrys</taxon>
    </lineage>
</organism>
<name>A0A437AFI6_ARTFL</name>
<dbReference type="OrthoDB" id="5428284at2759"/>
<keyword evidence="3" id="KW-1185">Reference proteome</keyword>
<dbReference type="RefSeq" id="XP_067495224.1">
    <property type="nucleotide sequence ID" value="XM_067636249.1"/>
</dbReference>
<evidence type="ECO:0000256" key="1">
    <source>
        <dbReference type="SAM" id="MobiDB-lite"/>
    </source>
</evidence>
<dbReference type="EMBL" id="SAEB01000001">
    <property type="protein sequence ID" value="RVD89680.1"/>
    <property type="molecule type" value="Genomic_DNA"/>
</dbReference>
<reference evidence="2 3" key="1">
    <citation type="submission" date="2019-01" db="EMBL/GenBank/DDBJ databases">
        <title>Intercellular communication is required for trap formation in the nematode-trapping fungus Duddingtonia flagrans.</title>
        <authorList>
            <person name="Youssar L."/>
            <person name="Wernet V."/>
            <person name="Hensel N."/>
            <person name="Hildebrandt H.-G."/>
            <person name="Fischer R."/>
        </authorList>
    </citation>
    <scope>NUCLEOTIDE SEQUENCE [LARGE SCALE GENOMIC DNA]</scope>
    <source>
        <strain evidence="2 3">CBS H-5679</strain>
    </source>
</reference>
<proteinExistence type="predicted"/>
<accession>A0A437AFI6</accession>
<feature type="compositionally biased region" description="Polar residues" evidence="1">
    <location>
        <begin position="187"/>
        <end position="201"/>
    </location>
</feature>
<dbReference type="AlphaFoldDB" id="A0A437AFI6"/>
<feature type="compositionally biased region" description="Low complexity" evidence="1">
    <location>
        <begin position="95"/>
        <end position="106"/>
    </location>
</feature>
<gene>
    <name evidence="2" type="ORF">DFL_000677</name>
</gene>
<dbReference type="VEuPathDB" id="FungiDB:DFL_000677"/>
<comment type="caution">
    <text evidence="2">The sequence shown here is derived from an EMBL/GenBank/DDBJ whole genome shotgun (WGS) entry which is preliminary data.</text>
</comment>
<feature type="compositionally biased region" description="Acidic residues" evidence="1">
    <location>
        <begin position="123"/>
        <end position="138"/>
    </location>
</feature>
<evidence type="ECO:0000313" key="3">
    <source>
        <dbReference type="Proteomes" id="UP000283090"/>
    </source>
</evidence>
<sequence>MPHAVASLGRWFKYFVATRIEWFNYFLTGTNPHPRNPNPTSCHEVTLSHQKGSITAIGIHTAPAYTSGKAPPPTKLPDTEPGSPPPSTEFPNPKTSSTPSTSSTTTQDRTQRPQNAIRIKQEDWDEQGDDNEREDEEPILIVDSRSNLDELHPGAENLPQSPQPDIQLPKSEMPEATTEEEIEAEQPSATSVPLNDNQPTP</sequence>
<evidence type="ECO:0000313" key="2">
    <source>
        <dbReference type="EMBL" id="RVD89680.1"/>
    </source>
</evidence>
<dbReference type="GeneID" id="93582988"/>
<feature type="region of interest" description="Disordered" evidence="1">
    <location>
        <begin position="63"/>
        <end position="201"/>
    </location>
</feature>